<reference evidence="2" key="1">
    <citation type="journal article" date="2020" name="mSystems">
        <title>Genome- and Community-Level Interaction Insights into Carbon Utilization and Element Cycling Functions of Hydrothermarchaeota in Hydrothermal Sediment.</title>
        <authorList>
            <person name="Zhou Z."/>
            <person name="Liu Y."/>
            <person name="Xu W."/>
            <person name="Pan J."/>
            <person name="Luo Z.H."/>
            <person name="Li M."/>
        </authorList>
    </citation>
    <scope>NUCLEOTIDE SEQUENCE [LARGE SCALE GENOMIC DNA]</scope>
    <source>
        <strain evidence="2">SpSt-556</strain>
    </source>
</reference>
<dbReference type="InterPro" id="IPR007842">
    <property type="entry name" value="HEPN_dom"/>
</dbReference>
<proteinExistence type="predicted"/>
<dbReference type="PROSITE" id="PS50910">
    <property type="entry name" value="HEPN"/>
    <property type="match status" value="1"/>
</dbReference>
<dbReference type="AlphaFoldDB" id="A0A7C4Q4K3"/>
<dbReference type="Pfam" id="PF05168">
    <property type="entry name" value="HEPN"/>
    <property type="match status" value="1"/>
</dbReference>
<feature type="domain" description="HEPN" evidence="1">
    <location>
        <begin position="10"/>
        <end position="116"/>
    </location>
</feature>
<name>A0A7C4Q4K3_9CHLR</name>
<protein>
    <submittedName>
        <fullName evidence="2">HEPN domain-containing protein</fullName>
    </submittedName>
</protein>
<sequence length="126" mass="14684">MSENDWQGWVNKAESDWEMAKRALRGKRRLPDAACYHAQHCAEKFFKAILTSRHFEFPRSHDLDSLNQLCLQASILTGFERDDLDLLTAYDVQVRYPGEEPDEADARRAVEIARSVRTFARRWLGL</sequence>
<accession>A0A7C4Q4K3</accession>
<dbReference type="EMBL" id="DSXR01000098">
    <property type="protein sequence ID" value="HGS87949.1"/>
    <property type="molecule type" value="Genomic_DNA"/>
</dbReference>
<gene>
    <name evidence="2" type="ORF">ENT17_10055</name>
</gene>
<organism evidence="2">
    <name type="scientific">Bellilinea caldifistulae</name>
    <dbReference type="NCBI Taxonomy" id="360411"/>
    <lineage>
        <taxon>Bacteria</taxon>
        <taxon>Bacillati</taxon>
        <taxon>Chloroflexota</taxon>
        <taxon>Anaerolineae</taxon>
        <taxon>Anaerolineales</taxon>
        <taxon>Anaerolineaceae</taxon>
        <taxon>Bellilinea</taxon>
    </lineage>
</organism>
<comment type="caution">
    <text evidence="2">The sequence shown here is derived from an EMBL/GenBank/DDBJ whole genome shotgun (WGS) entry which is preliminary data.</text>
</comment>
<dbReference type="SUPFAM" id="SSF81593">
    <property type="entry name" value="Nucleotidyltransferase substrate binding subunit/domain"/>
    <property type="match status" value="1"/>
</dbReference>
<dbReference type="SMART" id="SM00748">
    <property type="entry name" value="HEPN"/>
    <property type="match status" value="1"/>
</dbReference>
<evidence type="ECO:0000313" key="2">
    <source>
        <dbReference type="EMBL" id="HGS87949.1"/>
    </source>
</evidence>
<dbReference type="Gene3D" id="1.20.120.330">
    <property type="entry name" value="Nucleotidyltransferases domain 2"/>
    <property type="match status" value="1"/>
</dbReference>
<evidence type="ECO:0000259" key="1">
    <source>
        <dbReference type="PROSITE" id="PS50910"/>
    </source>
</evidence>